<comment type="caution">
    <text evidence="5">The sequence shown here is derived from an EMBL/GenBank/DDBJ whole genome shotgun (WGS) entry which is preliminary data.</text>
</comment>
<dbReference type="GO" id="GO:0000160">
    <property type="term" value="P:phosphorelay signal transduction system"/>
    <property type="evidence" value="ECO:0007669"/>
    <property type="project" value="UniProtKB-KW"/>
</dbReference>
<dbReference type="PROSITE" id="PS50110">
    <property type="entry name" value="RESPONSE_REGULATORY"/>
    <property type="match status" value="1"/>
</dbReference>
<evidence type="ECO:0000313" key="6">
    <source>
        <dbReference type="Proteomes" id="UP000289650"/>
    </source>
</evidence>
<dbReference type="InterPro" id="IPR008207">
    <property type="entry name" value="Sig_transdc_His_kin_Hpt_dom"/>
</dbReference>
<dbReference type="CDD" id="cd17546">
    <property type="entry name" value="REC_hyHK_CKI1_RcsC-like"/>
    <property type="match status" value="1"/>
</dbReference>
<dbReference type="Pfam" id="PF01627">
    <property type="entry name" value="Hpt"/>
    <property type="match status" value="1"/>
</dbReference>
<dbReference type="EMBL" id="QWEX01000003">
    <property type="protein sequence ID" value="RXV65307.1"/>
    <property type="molecule type" value="Genomic_DNA"/>
</dbReference>
<keyword evidence="1 3" id="KW-0597">Phosphoprotein</keyword>
<dbReference type="SUPFAM" id="SSF52172">
    <property type="entry name" value="CheY-like"/>
    <property type="match status" value="1"/>
</dbReference>
<evidence type="ECO:0000256" key="1">
    <source>
        <dbReference type="ARBA" id="ARBA00022553"/>
    </source>
</evidence>
<dbReference type="PANTHER" id="PTHR44591">
    <property type="entry name" value="STRESS RESPONSE REGULATOR PROTEIN 1"/>
    <property type="match status" value="1"/>
</dbReference>
<proteinExistence type="predicted"/>
<dbReference type="Gene3D" id="3.40.50.2300">
    <property type="match status" value="1"/>
</dbReference>
<dbReference type="InterPro" id="IPR011006">
    <property type="entry name" value="CheY-like_superfamily"/>
</dbReference>
<reference evidence="5 6" key="1">
    <citation type="submission" date="2018-08" db="EMBL/GenBank/DDBJ databases">
        <title>Mountain-cultivated ginseng endophyte, Burkholderia stabilis and its activity against ginseng root rot disease.</title>
        <authorList>
            <person name="Tapan Kumar M."/>
            <person name="Bae H."/>
            <person name="Shanmugam G."/>
            <person name="Jeon J."/>
        </authorList>
    </citation>
    <scope>NUCLEOTIDE SEQUENCE [LARGE SCALE GENOMIC DNA]</scope>
    <source>
        <strain evidence="5 6">EB159</strain>
    </source>
</reference>
<dbReference type="Gene3D" id="1.20.120.160">
    <property type="entry name" value="HPT domain"/>
    <property type="match status" value="1"/>
</dbReference>
<protein>
    <submittedName>
        <fullName evidence="5">Response regulator</fullName>
    </submittedName>
</protein>
<dbReference type="InterPro" id="IPR001789">
    <property type="entry name" value="Sig_transdc_resp-reg_receiver"/>
</dbReference>
<name>A0A4Q2A7T4_9BURK</name>
<dbReference type="SMART" id="SM00448">
    <property type="entry name" value="REC"/>
    <property type="match status" value="1"/>
</dbReference>
<accession>A0A4Q2A7T4</accession>
<sequence length="331" mass="35999">MIKASGHPNEIGANSIRGCDAVILWGDRSTWTPTDEDNLLDAAPHIIVATPDGPSRPVRTRRVTSISCYTIDGLYMALRGLDGSSLDASLDPHRPVRQRNWGPLGLSVLVVEDNPANRQLTVEQLHTLGCDVHAVDSGAAALNLLSDRVFDVVMTDLTMPGMTGIELTQAIRQWNSSQSVLLLTASLTPEGLARAKAIGIEKTLVKPISLDRLSDALQEYTPSPRFPEVFQSANESSDTGPSVALNEMFATSVAHDLTLLRDTYRAHDTDGMRAVLHSLKGCLGAFGFEAFALQVCTLERQLDNAPSDNPPLDPMQWADTVEQRIVKPELR</sequence>
<organism evidence="5 6">
    <name type="scientific">Burkholderia stabilis</name>
    <dbReference type="NCBI Taxonomy" id="95485"/>
    <lineage>
        <taxon>Bacteria</taxon>
        <taxon>Pseudomonadati</taxon>
        <taxon>Pseudomonadota</taxon>
        <taxon>Betaproteobacteria</taxon>
        <taxon>Burkholderiales</taxon>
        <taxon>Burkholderiaceae</taxon>
        <taxon>Burkholderia</taxon>
        <taxon>Burkholderia cepacia complex</taxon>
    </lineage>
</organism>
<feature type="modified residue" description="4-aspartylphosphate" evidence="3">
    <location>
        <position position="156"/>
    </location>
</feature>
<dbReference type="InterPro" id="IPR036641">
    <property type="entry name" value="HPT_dom_sf"/>
</dbReference>
<gene>
    <name evidence="5" type="ORF">D1006_34915</name>
</gene>
<dbReference type="Pfam" id="PF00072">
    <property type="entry name" value="Response_reg"/>
    <property type="match status" value="1"/>
</dbReference>
<evidence type="ECO:0000256" key="3">
    <source>
        <dbReference type="PROSITE-ProRule" id="PRU00169"/>
    </source>
</evidence>
<evidence type="ECO:0000256" key="2">
    <source>
        <dbReference type="ARBA" id="ARBA00023012"/>
    </source>
</evidence>
<evidence type="ECO:0000259" key="4">
    <source>
        <dbReference type="PROSITE" id="PS50110"/>
    </source>
</evidence>
<dbReference type="OrthoDB" id="8994895at2"/>
<dbReference type="InterPro" id="IPR050595">
    <property type="entry name" value="Bact_response_regulator"/>
</dbReference>
<keyword evidence="2" id="KW-0902">Two-component regulatory system</keyword>
<dbReference type="GO" id="GO:0004672">
    <property type="term" value="F:protein kinase activity"/>
    <property type="evidence" value="ECO:0007669"/>
    <property type="project" value="UniProtKB-ARBA"/>
</dbReference>
<evidence type="ECO:0000313" key="5">
    <source>
        <dbReference type="EMBL" id="RXV65307.1"/>
    </source>
</evidence>
<dbReference type="AlphaFoldDB" id="A0A4Q2A7T4"/>
<feature type="domain" description="Response regulatory" evidence="4">
    <location>
        <begin position="107"/>
        <end position="221"/>
    </location>
</feature>
<dbReference type="PANTHER" id="PTHR44591:SF3">
    <property type="entry name" value="RESPONSE REGULATORY DOMAIN-CONTAINING PROTEIN"/>
    <property type="match status" value="1"/>
</dbReference>
<dbReference type="Proteomes" id="UP000289650">
    <property type="component" value="Unassembled WGS sequence"/>
</dbReference>
<dbReference type="SUPFAM" id="SSF47226">
    <property type="entry name" value="Histidine-containing phosphotransfer domain, HPT domain"/>
    <property type="match status" value="1"/>
</dbReference>